<dbReference type="PROSITE" id="PS00584">
    <property type="entry name" value="PFKB_KINASES_2"/>
    <property type="match status" value="1"/>
</dbReference>
<name>A0A5A9GRK4_AZOLI</name>
<dbReference type="InterPro" id="IPR002139">
    <property type="entry name" value="Ribo/fructo_kinase"/>
</dbReference>
<evidence type="ECO:0000256" key="8">
    <source>
        <dbReference type="ARBA" id="ARBA00022840"/>
    </source>
</evidence>
<gene>
    <name evidence="12 14" type="primary">rbsK</name>
    <name evidence="14" type="ORF">FZ942_14060</name>
</gene>
<dbReference type="InterPro" id="IPR002173">
    <property type="entry name" value="Carboh/pur_kinase_PfkB_CS"/>
</dbReference>
<dbReference type="PROSITE" id="PS00583">
    <property type="entry name" value="PFKB_KINASES_1"/>
    <property type="match status" value="1"/>
</dbReference>
<comment type="caution">
    <text evidence="12">Lacks conserved residue(s) required for the propagation of feature annotation.</text>
</comment>
<sequence length="313" mass="31073">MTANRPPIDRPIVVFGSVNIDVCAYSDRLPRPGETVHGTGYAMGLGGKGANQAAASARLGGTVEMVGRTGGDAFGEMARSRLAGFGVRTGHLANDPANPTGIAVIGVDGSGENCITVIGGANMAVSEQDVAQAAPLFGTAAVLLLQLEIPLAAGLAAASAVRAGGGRIILDPAPAPHGGLAADVFQAVDAMTPNETETESLVGLRPTTPDEAAAAAERLAERGLSIAIVKMGGKGVYFRGPGQRGFIPPFPVTAIDTVAAGDCFNGGLAFALARGDDLAGAVRFASACGALATTRSGAADSAPTLAEVAALMG</sequence>
<evidence type="ECO:0000256" key="11">
    <source>
        <dbReference type="ARBA" id="ARBA00023277"/>
    </source>
</evidence>
<feature type="binding site" evidence="12">
    <location>
        <position position="148"/>
    </location>
    <ligand>
        <name>substrate</name>
    </ligand>
</feature>
<dbReference type="PANTHER" id="PTHR10584">
    <property type="entry name" value="SUGAR KINASE"/>
    <property type="match status" value="1"/>
</dbReference>
<evidence type="ECO:0000256" key="3">
    <source>
        <dbReference type="ARBA" id="ARBA00016943"/>
    </source>
</evidence>
<evidence type="ECO:0000256" key="1">
    <source>
        <dbReference type="ARBA" id="ARBA00005380"/>
    </source>
</evidence>
<dbReference type="CDD" id="cd01174">
    <property type="entry name" value="ribokinase"/>
    <property type="match status" value="1"/>
</dbReference>
<feature type="binding site" evidence="12">
    <location>
        <begin position="230"/>
        <end position="235"/>
    </location>
    <ligand>
        <name>ATP</name>
        <dbReference type="ChEBI" id="CHEBI:30616"/>
    </ligand>
</feature>
<keyword evidence="5 12" id="KW-0479">Metal-binding</keyword>
<keyword evidence="6 12" id="KW-0547">Nucleotide-binding</keyword>
<dbReference type="GO" id="GO:0019303">
    <property type="term" value="P:D-ribose catabolic process"/>
    <property type="evidence" value="ECO:0007669"/>
    <property type="project" value="UniProtKB-UniRule"/>
</dbReference>
<feature type="binding site" evidence="12">
    <location>
        <position position="256"/>
    </location>
    <ligand>
        <name>K(+)</name>
        <dbReference type="ChEBI" id="CHEBI:29103"/>
    </ligand>
</feature>
<comment type="subcellular location">
    <subcellularLocation>
        <location evidence="12">Cytoplasm</location>
    </subcellularLocation>
</comment>
<accession>A0A5A9GRK4</accession>
<dbReference type="InterPro" id="IPR029056">
    <property type="entry name" value="Ribokinase-like"/>
</dbReference>
<comment type="pathway">
    <text evidence="12">Carbohydrate metabolism; D-ribose degradation; D-ribose 5-phosphate from beta-D-ribopyranose: step 2/2.</text>
</comment>
<feature type="active site" description="Proton acceptor" evidence="12">
    <location>
        <position position="262"/>
    </location>
</feature>
<feature type="binding site" evidence="12">
    <location>
        <begin position="47"/>
        <end position="51"/>
    </location>
    <ligand>
        <name>substrate</name>
    </ligand>
</feature>
<comment type="activity regulation">
    <text evidence="12">Activated by a monovalent cation that binds near, but not in, the active site. The most likely occupant of the site in vivo is potassium. Ion binding induces a conformational change that may alter substrate affinity.</text>
</comment>
<dbReference type="PANTHER" id="PTHR10584:SF166">
    <property type="entry name" value="RIBOKINASE"/>
    <property type="match status" value="1"/>
</dbReference>
<evidence type="ECO:0000256" key="4">
    <source>
        <dbReference type="ARBA" id="ARBA00022679"/>
    </source>
</evidence>
<evidence type="ECO:0000256" key="6">
    <source>
        <dbReference type="ARBA" id="ARBA00022741"/>
    </source>
</evidence>
<keyword evidence="7 12" id="KW-0418">Kinase</keyword>
<dbReference type="PRINTS" id="PR00990">
    <property type="entry name" value="RIBOKINASE"/>
</dbReference>
<feature type="binding site" evidence="12">
    <location>
        <position position="194"/>
    </location>
    <ligand>
        <name>ATP</name>
        <dbReference type="ChEBI" id="CHEBI:30616"/>
    </ligand>
</feature>
<keyword evidence="9 12" id="KW-0460">Magnesium</keyword>
<dbReference type="NCBIfam" id="TIGR02152">
    <property type="entry name" value="D_ribokin_bact"/>
    <property type="match status" value="1"/>
</dbReference>
<feature type="binding site" evidence="12">
    <location>
        <begin position="261"/>
        <end position="262"/>
    </location>
    <ligand>
        <name>ATP</name>
        <dbReference type="ChEBI" id="CHEBI:30616"/>
    </ligand>
</feature>
<feature type="binding site" evidence="12">
    <location>
        <position position="297"/>
    </location>
    <ligand>
        <name>K(+)</name>
        <dbReference type="ChEBI" id="CHEBI:29103"/>
    </ligand>
</feature>
<feature type="binding site" evidence="12">
    <location>
        <position position="262"/>
    </location>
    <ligand>
        <name>substrate</name>
    </ligand>
</feature>
<dbReference type="GO" id="GO:0005524">
    <property type="term" value="F:ATP binding"/>
    <property type="evidence" value="ECO:0007669"/>
    <property type="project" value="UniProtKB-UniRule"/>
</dbReference>
<reference evidence="14 15" key="1">
    <citation type="submission" date="2019-08" db="EMBL/GenBank/DDBJ databases">
        <authorList>
            <person name="Grouzdev D."/>
            <person name="Tikhonova E."/>
            <person name="Kravchenko I."/>
        </authorList>
    </citation>
    <scope>NUCLEOTIDE SEQUENCE [LARGE SCALE GENOMIC DNA]</scope>
    <source>
        <strain evidence="14 15">59b</strain>
    </source>
</reference>
<evidence type="ECO:0000256" key="9">
    <source>
        <dbReference type="ARBA" id="ARBA00022842"/>
    </source>
</evidence>
<dbReference type="Gene3D" id="3.40.1190.20">
    <property type="match status" value="1"/>
</dbReference>
<evidence type="ECO:0000256" key="5">
    <source>
        <dbReference type="ARBA" id="ARBA00022723"/>
    </source>
</evidence>
<keyword evidence="4 12" id="KW-0808">Transferase</keyword>
<keyword evidence="10 12" id="KW-0630">Potassium</keyword>
<feature type="binding site" evidence="12">
    <location>
        <begin position="19"/>
        <end position="21"/>
    </location>
    <ligand>
        <name>substrate</name>
    </ligand>
</feature>
<evidence type="ECO:0000256" key="10">
    <source>
        <dbReference type="ARBA" id="ARBA00022958"/>
    </source>
</evidence>
<keyword evidence="8 12" id="KW-0067">ATP-binding</keyword>
<dbReference type="InterPro" id="IPR011877">
    <property type="entry name" value="Ribokinase"/>
</dbReference>
<comment type="similarity">
    <text evidence="12">Belongs to the carbohydrate kinase PfkB family. Ribokinase subfamily.</text>
</comment>
<dbReference type="InterPro" id="IPR011611">
    <property type="entry name" value="PfkB_dom"/>
</dbReference>
<comment type="similarity">
    <text evidence="1">Belongs to the carbohydrate kinase pfkB family.</text>
</comment>
<comment type="cofactor">
    <cofactor evidence="12">
        <name>Mg(2+)</name>
        <dbReference type="ChEBI" id="CHEBI:18420"/>
    </cofactor>
    <text evidence="12">Requires a divalent cation, most likely magnesium in vivo, as an electrophilic catalyst to aid phosphoryl group transfer. It is the chelate of the metal and the nucleotide that is the actual substrate.</text>
</comment>
<proteinExistence type="inferred from homology"/>
<dbReference type="GO" id="GO:0005737">
    <property type="term" value="C:cytoplasm"/>
    <property type="evidence" value="ECO:0007669"/>
    <property type="project" value="UniProtKB-SubCell"/>
</dbReference>
<comment type="caution">
    <text evidence="14">The sequence shown here is derived from an EMBL/GenBank/DDBJ whole genome shotgun (WGS) entry which is preliminary data.</text>
</comment>
<evidence type="ECO:0000256" key="2">
    <source>
        <dbReference type="ARBA" id="ARBA00012035"/>
    </source>
</evidence>
<dbReference type="Pfam" id="PF00294">
    <property type="entry name" value="PfkB"/>
    <property type="match status" value="1"/>
</dbReference>
<evidence type="ECO:0000256" key="7">
    <source>
        <dbReference type="ARBA" id="ARBA00022777"/>
    </source>
</evidence>
<dbReference type="AlphaFoldDB" id="A0A5A9GRK4"/>
<dbReference type="UniPathway" id="UPA00916">
    <property type="reaction ID" value="UER00889"/>
</dbReference>
<dbReference type="SUPFAM" id="SSF53613">
    <property type="entry name" value="Ribokinase-like"/>
    <property type="match status" value="1"/>
</dbReference>
<keyword evidence="11 12" id="KW-0119">Carbohydrate metabolism</keyword>
<feature type="binding site" evidence="12">
    <location>
        <position position="292"/>
    </location>
    <ligand>
        <name>K(+)</name>
        <dbReference type="ChEBI" id="CHEBI:29103"/>
    </ligand>
</feature>
<keyword evidence="12" id="KW-0963">Cytoplasm</keyword>
<evidence type="ECO:0000259" key="13">
    <source>
        <dbReference type="Pfam" id="PF00294"/>
    </source>
</evidence>
<dbReference type="OrthoDB" id="9792663at2"/>
<dbReference type="EMBL" id="VTTN01000004">
    <property type="protein sequence ID" value="KAA0596274.1"/>
    <property type="molecule type" value="Genomic_DNA"/>
</dbReference>
<comment type="catalytic activity">
    <reaction evidence="12">
        <text>D-ribose + ATP = D-ribose 5-phosphate + ADP + H(+)</text>
        <dbReference type="Rhea" id="RHEA:13697"/>
        <dbReference type="ChEBI" id="CHEBI:15378"/>
        <dbReference type="ChEBI" id="CHEBI:30616"/>
        <dbReference type="ChEBI" id="CHEBI:47013"/>
        <dbReference type="ChEBI" id="CHEBI:78346"/>
        <dbReference type="ChEBI" id="CHEBI:456216"/>
        <dbReference type="EC" id="2.7.1.15"/>
    </reaction>
</comment>
<evidence type="ECO:0000313" key="15">
    <source>
        <dbReference type="Proteomes" id="UP000324927"/>
    </source>
</evidence>
<dbReference type="EC" id="2.7.1.15" evidence="2 12"/>
<feature type="binding site" evidence="12">
    <location>
        <position position="258"/>
    </location>
    <ligand>
        <name>K(+)</name>
        <dbReference type="ChEBI" id="CHEBI:29103"/>
    </ligand>
</feature>
<comment type="subunit">
    <text evidence="12">Homodimer.</text>
</comment>
<evidence type="ECO:0000313" key="14">
    <source>
        <dbReference type="EMBL" id="KAA0596274.1"/>
    </source>
</evidence>
<feature type="binding site" evidence="12">
    <location>
        <position position="295"/>
    </location>
    <ligand>
        <name>K(+)</name>
        <dbReference type="ChEBI" id="CHEBI:29103"/>
    </ligand>
</feature>
<dbReference type="Proteomes" id="UP000324927">
    <property type="component" value="Unassembled WGS sequence"/>
</dbReference>
<feature type="binding site" evidence="12">
    <location>
        <position position="301"/>
    </location>
    <ligand>
        <name>K(+)</name>
        <dbReference type="ChEBI" id="CHEBI:29103"/>
    </ligand>
</feature>
<evidence type="ECO:0000256" key="12">
    <source>
        <dbReference type="HAMAP-Rule" id="MF_01987"/>
    </source>
</evidence>
<feature type="domain" description="Carbohydrate kinase PfkB" evidence="13">
    <location>
        <begin position="12"/>
        <end position="304"/>
    </location>
</feature>
<dbReference type="GO" id="GO:0046872">
    <property type="term" value="F:metal ion binding"/>
    <property type="evidence" value="ECO:0007669"/>
    <property type="project" value="UniProtKB-KW"/>
</dbReference>
<dbReference type="RefSeq" id="WP_149231669.1">
    <property type="nucleotide sequence ID" value="NZ_JALJXJ010000005.1"/>
</dbReference>
<dbReference type="GO" id="GO:0004747">
    <property type="term" value="F:ribokinase activity"/>
    <property type="evidence" value="ECO:0007669"/>
    <property type="project" value="UniProtKB-UniRule"/>
</dbReference>
<comment type="function">
    <text evidence="12">Catalyzes the phosphorylation of ribose at O-5 in a reaction requiring ATP and magnesium. The resulting D-ribose-5-phosphate can then be used either for sythesis of nucleotides, histidine, and tryptophan, or as a component of the pentose phosphate pathway.</text>
</comment>
<dbReference type="HAMAP" id="MF_01987">
    <property type="entry name" value="Ribokinase"/>
    <property type="match status" value="1"/>
</dbReference>
<protein>
    <recommendedName>
        <fullName evidence="3 12">Ribokinase</fullName>
        <shortName evidence="12">RK</shortName>
        <ecNumber evidence="2 12">2.7.1.15</ecNumber>
    </recommendedName>
</protein>
<keyword evidence="15" id="KW-1185">Reference proteome</keyword>
<organism evidence="14 15">
    <name type="scientific">Azospirillum lipoferum</name>
    <dbReference type="NCBI Taxonomy" id="193"/>
    <lineage>
        <taxon>Bacteria</taxon>
        <taxon>Pseudomonadati</taxon>
        <taxon>Pseudomonadota</taxon>
        <taxon>Alphaproteobacteria</taxon>
        <taxon>Rhodospirillales</taxon>
        <taxon>Azospirillaceae</taxon>
        <taxon>Azospirillum</taxon>
    </lineage>
</organism>